<dbReference type="EMBL" id="CM034401">
    <property type="protein sequence ID" value="KAJ0175838.1"/>
    <property type="molecule type" value="Genomic_DNA"/>
</dbReference>
<reference evidence="1 2" key="1">
    <citation type="journal article" date="2021" name="Front. Genet.">
        <title>Chromosome-Level Genome Assembly Reveals Significant Gene Expansion in the Toll and IMD Signaling Pathways of Dendrolimus kikuchii.</title>
        <authorList>
            <person name="Zhou J."/>
            <person name="Wu P."/>
            <person name="Xiong Z."/>
            <person name="Liu N."/>
            <person name="Zhao N."/>
            <person name="Ji M."/>
            <person name="Qiu Y."/>
            <person name="Yang B."/>
        </authorList>
    </citation>
    <scope>NUCLEOTIDE SEQUENCE [LARGE SCALE GENOMIC DNA]</scope>
    <source>
        <strain evidence="1">Ann1</strain>
    </source>
</reference>
<name>A0ACC1CW00_9NEOP</name>
<comment type="caution">
    <text evidence="1">The sequence shown here is derived from an EMBL/GenBank/DDBJ whole genome shotgun (WGS) entry which is preliminary data.</text>
</comment>
<protein>
    <submittedName>
        <fullName evidence="1">Uncharacterized protein</fullName>
    </submittedName>
</protein>
<keyword evidence="2" id="KW-1185">Reference proteome</keyword>
<dbReference type="Proteomes" id="UP000824533">
    <property type="component" value="Linkage Group LG15"/>
</dbReference>
<organism evidence="1 2">
    <name type="scientific">Dendrolimus kikuchii</name>
    <dbReference type="NCBI Taxonomy" id="765133"/>
    <lineage>
        <taxon>Eukaryota</taxon>
        <taxon>Metazoa</taxon>
        <taxon>Ecdysozoa</taxon>
        <taxon>Arthropoda</taxon>
        <taxon>Hexapoda</taxon>
        <taxon>Insecta</taxon>
        <taxon>Pterygota</taxon>
        <taxon>Neoptera</taxon>
        <taxon>Endopterygota</taxon>
        <taxon>Lepidoptera</taxon>
        <taxon>Glossata</taxon>
        <taxon>Ditrysia</taxon>
        <taxon>Bombycoidea</taxon>
        <taxon>Lasiocampidae</taxon>
        <taxon>Dendrolimus</taxon>
    </lineage>
</organism>
<proteinExistence type="predicted"/>
<accession>A0ACC1CW00</accession>
<evidence type="ECO:0000313" key="1">
    <source>
        <dbReference type="EMBL" id="KAJ0175838.1"/>
    </source>
</evidence>
<evidence type="ECO:0000313" key="2">
    <source>
        <dbReference type="Proteomes" id="UP000824533"/>
    </source>
</evidence>
<sequence>MNTNTDILSFMDILQLDEEIVDKKLRSLMVRTKFSNKNLTEAVSLLNYKYLVNIQEDTECENDYEYDFVFKLIKKADEDIIDNVCRIIKIVLLLNKSSAICKCEHLLQQLLVDFFTDENELLNKPNMIKLKLCCSILDAVSEIGEKVSLMFIETPLEKILDLTDDKLKIYFITRIVPHLSELATEYNILDRIWYHIKTWDSNKKAEALKILSCLSDYYLPVGEGIENIKFESTITKEYDFWKTILFGLQTNDVSLRKISIYLAKKAIEIVIIQKKSLQIVSNNDTIFTWDNRNVNVLKSKWEYYFILIESLEEQQSNIVLPSIQLFKVLKDFGHKWLICAFNIGLRHDNSQVKLKCIEKRLKIKIIDFNEAQTLLEALNDVNIYEFENDTMKNKILGVCKNQQSFLHIFKAIPNIKWSPVPLYHLSEVLANLEEDYSVLIKESDVLQTIKDILKISCNNVTIRKAVHINLSHFIGNCFKNINWEIYIDIYSLFKLSNEISETNPFVCLLKHINISDDEKQKFYKYITKSYTNIEIGLLYLKYHEDDVNMFLEIVNEMIFNIQTIISKQYSDKFNVFKDVLYLLQLHTKTKVDNNVINKLVNREIKTILQYILGLFCFDRQLSIEDVSLLFRTIDITSMTDKEMLLELYKIAVMFTKDEKVELDKKILAIFTISSLHDAPLLRNYHKHELIDIKTLIDSKIDFYDTDRSVGRLKNAYFEKSCEIIYKSLDDNVIDVKAIEDFIEIVIECGGYGCLKWILRIVKKILFSLLTDSKKFDANNFLKRMWNEIEELKSNNQYNICIKEFIVLLTQDILLQKSEHNNLVISYCNKIIDYGPVKNTPLFYLIEELSSKDFEICGHMLYVLCDILVYCPVPRRDQRIADCVAQEILKGPKYGINPNEIAIHFNYEIQYNSIEILSKIKNNDVLEGIMIYLIKRVDDIFKSKQRYHGNSQTHRTLLMVLQHLIVILLLNWRRRNFKSVNDWCMEFLGKIPHQPSVKICLEWYIALYHYMEKIELNEDTVNRFKSKNVPLISQFYIFYWLVNHKLRSQNLSITEYEFILDTFLSYTMGQLFNIRLHSQYMASKLHNVNNNKNSNKYDYIISIIQTTFEESEKDKTFMKLKEDYFANDFDIIKDLNPAFIYYYLPKYCALYDENIDVDYIKNKLNIINANIASIDFDEFKKEWLSSRWEFNAYSVELRSNEDSKLDQNLEEIGTIQKKYIPWKNMSDVNVYEVGKKKQTASELIVVASLIDKLPNLGGMARTSEVFGVKTYVVDSLRHLQDRQFQGLSVSAERWIDVEEVRPGRALKEYLAKKKSEGYSVVAAEQTSTSCKLQSFKFPKKTLLLLGHEKEGIPCDLLPLMDHCVEIPQQGFVRSLNVHVTAAIFVWEYSRQNIL</sequence>
<gene>
    <name evidence="1" type="ORF">K1T71_008997</name>
</gene>